<keyword evidence="8" id="KW-1185">Reference proteome</keyword>
<feature type="transmembrane region" description="Helical" evidence="6">
    <location>
        <begin position="1048"/>
        <end position="1069"/>
    </location>
</feature>
<dbReference type="EMBL" id="LWDX02021763">
    <property type="protein sequence ID" value="OEL32230.1"/>
    <property type="molecule type" value="Genomic_DNA"/>
</dbReference>
<dbReference type="SUPFAM" id="SSF103473">
    <property type="entry name" value="MFS general substrate transporter"/>
    <property type="match status" value="2"/>
</dbReference>
<comment type="caution">
    <text evidence="7">The sequence shown here is derived from an EMBL/GenBank/DDBJ whole genome shotgun (WGS) entry which is preliminary data.</text>
</comment>
<dbReference type="OrthoDB" id="419616at2759"/>
<keyword evidence="2" id="KW-0813">Transport</keyword>
<dbReference type="PANTHER" id="PTHR23504:SF108">
    <property type="entry name" value="OS11G0151500 PROTEIN"/>
    <property type="match status" value="1"/>
</dbReference>
<feature type="transmembrane region" description="Helical" evidence="6">
    <location>
        <begin position="910"/>
        <end position="931"/>
    </location>
</feature>
<dbReference type="GO" id="GO:0016020">
    <property type="term" value="C:membrane"/>
    <property type="evidence" value="ECO:0007669"/>
    <property type="project" value="UniProtKB-SubCell"/>
</dbReference>
<feature type="transmembrane region" description="Helical" evidence="6">
    <location>
        <begin position="463"/>
        <end position="482"/>
    </location>
</feature>
<proteinExistence type="predicted"/>
<dbReference type="Gene3D" id="1.20.1250.20">
    <property type="entry name" value="MFS general substrate transporter like domains"/>
    <property type="match status" value="2"/>
</dbReference>
<evidence type="ECO:0000256" key="4">
    <source>
        <dbReference type="ARBA" id="ARBA00022989"/>
    </source>
</evidence>
<dbReference type="InterPro" id="IPR036259">
    <property type="entry name" value="MFS_trans_sf"/>
</dbReference>
<evidence type="ECO:0000256" key="5">
    <source>
        <dbReference type="ARBA" id="ARBA00023136"/>
    </source>
</evidence>
<evidence type="ECO:0000313" key="8">
    <source>
        <dbReference type="Proteomes" id="UP000095767"/>
    </source>
</evidence>
<feature type="transmembrane region" description="Helical" evidence="6">
    <location>
        <begin position="494"/>
        <end position="512"/>
    </location>
</feature>
<evidence type="ECO:0000313" key="7">
    <source>
        <dbReference type="EMBL" id="OEL32230.1"/>
    </source>
</evidence>
<gene>
    <name evidence="7" type="ORF">BAE44_0006751</name>
</gene>
<protein>
    <submittedName>
        <fullName evidence="7">Uncharacterized protein</fullName>
    </submittedName>
</protein>
<feature type="transmembrane region" description="Helical" evidence="6">
    <location>
        <begin position="229"/>
        <end position="249"/>
    </location>
</feature>
<feature type="transmembrane region" description="Helical" evidence="6">
    <location>
        <begin position="261"/>
        <end position="280"/>
    </location>
</feature>
<keyword evidence="4 6" id="KW-1133">Transmembrane helix</keyword>
<feature type="transmembrane region" description="Helical" evidence="6">
    <location>
        <begin position="532"/>
        <end position="550"/>
    </location>
</feature>
<dbReference type="InterPro" id="IPR007658">
    <property type="entry name" value="DUF594"/>
</dbReference>
<keyword evidence="3 6" id="KW-0812">Transmembrane</keyword>
<dbReference type="AlphaFoldDB" id="A0A1E5W4K1"/>
<evidence type="ECO:0000256" key="2">
    <source>
        <dbReference type="ARBA" id="ARBA00022448"/>
    </source>
</evidence>
<accession>A0A1E5W4K1</accession>
<sequence>MANPLSGPCARATAAKFTEWISSVWKEMGVFGGMGAAMRPLLHLLVGLVLYEAAEEMAVPALVDKVTAALCPADGRSCPEAIYLTGLQSSADVVEPSKRATAFGFITGIVSASHALGDIFTRFLPKGWNFQVSVILLICSVLYMKIFLVETLQRAPSSPRQHSSLPSLVIRVPQQRWESIKENINIFKNSEALRRIAYVDFFYKLGIAGINDVRLAFLYGVAWAWWVPYFSSLFGIIFVMVRPAIHAIISREVTSTDQGKAQGFIATVQSVAISLAPLYMNPLTSYFISQEAPFNCKGFSFLVVSAVLSEMGAFGGDAMSVMMRPVLHLMVGLVLYGVAEEMTVPALVDKVTAALCPADEGSCPEAIYLTGLQSSVGGIFKTIGFTLMGQLADEYGRKPLLLLTASTSIIPFGNMDPSVLLTVLAWNNSRTAVYVFLILRTLSFMIGQGTIFCLSIAYTVPYLSSSLGVVYVLAKPAIYAIISGEVLSTDQGKAQGFIATVQSVAILLAPLFMSPLTSYFISQEAPFDCKGFSFIVAGFFLGGDAMRPLLHLMVGILLEGVAEEITVPLLTAALCPSDGGNAYPQLFARLTVLKRAYCNFAKSPLLQKHEMDEHLKAMSDPKIWEHLYNICDKDKELSWDAIVLAKLLLSDDPPLLGFTREDPDLPDVTCRCDLWETLTLVWVQMLVYAAPYGNVEAHMRHLAQGGEFITHLSALLYHLDIHEWKLPAMNLHNITTIQDAQMILTKDDHAVIAFLSSLSARKVRVTNRQERKQRIVQKEMGVFGGDAVVIRPVLHLMVGLVLYGVAEEMTVPALVDKVTAALCPGHGRSCPEAIYLTGIQSSVGGIFRTIGFTLMGQLADEYGRKPLLLLTASTSIIPFVSKYTSIWQLLMQFFFTLPCCCLCSETLRRISYVSFFYELGMIGISDVLLYYLKSVFSFDKNQFSEILLVVGIGSVFSQVKLYFMVLRGLGGYVPYFSSSLGVIYVLAKPAVNYLTKWNVQIYSIISGEVLSTDQGKAQGFIATVQSIAMLLAPLFMSPLTSYFISQDAPFNCSGFSFLVAGFFLVSSGLPPSTMEKGQEMLHTVYNSNLN</sequence>
<feature type="transmembrane region" description="Helical" evidence="6">
    <location>
        <begin position="433"/>
        <end position="457"/>
    </location>
</feature>
<dbReference type="Pfam" id="PF04578">
    <property type="entry name" value="DUF594"/>
    <property type="match status" value="1"/>
</dbReference>
<evidence type="ECO:0000256" key="1">
    <source>
        <dbReference type="ARBA" id="ARBA00004141"/>
    </source>
</evidence>
<dbReference type="Proteomes" id="UP000095767">
    <property type="component" value="Unassembled WGS sequence"/>
</dbReference>
<dbReference type="STRING" id="888268.A0A1E5W4K1"/>
<dbReference type="PANTHER" id="PTHR23504">
    <property type="entry name" value="MAJOR FACILITATOR SUPERFAMILY DOMAIN-CONTAINING PROTEIN 10"/>
    <property type="match status" value="1"/>
</dbReference>
<evidence type="ECO:0000256" key="6">
    <source>
        <dbReference type="SAM" id="Phobius"/>
    </source>
</evidence>
<keyword evidence="5 6" id="KW-0472">Membrane</keyword>
<feature type="transmembrane region" description="Helical" evidence="6">
    <location>
        <begin position="1019"/>
        <end position="1036"/>
    </location>
</feature>
<organism evidence="7 8">
    <name type="scientific">Dichanthelium oligosanthes</name>
    <dbReference type="NCBI Taxonomy" id="888268"/>
    <lineage>
        <taxon>Eukaryota</taxon>
        <taxon>Viridiplantae</taxon>
        <taxon>Streptophyta</taxon>
        <taxon>Embryophyta</taxon>
        <taxon>Tracheophyta</taxon>
        <taxon>Spermatophyta</taxon>
        <taxon>Magnoliopsida</taxon>
        <taxon>Liliopsida</taxon>
        <taxon>Poales</taxon>
        <taxon>Poaceae</taxon>
        <taxon>PACMAD clade</taxon>
        <taxon>Panicoideae</taxon>
        <taxon>Panicodae</taxon>
        <taxon>Paniceae</taxon>
        <taxon>Dichantheliinae</taxon>
        <taxon>Dichanthelium</taxon>
    </lineage>
</organism>
<feature type="transmembrane region" description="Helical" evidence="6">
    <location>
        <begin position="969"/>
        <end position="987"/>
    </location>
</feature>
<evidence type="ECO:0000256" key="3">
    <source>
        <dbReference type="ARBA" id="ARBA00022692"/>
    </source>
</evidence>
<name>A0A1E5W4K1_9POAL</name>
<feature type="transmembrane region" description="Helical" evidence="6">
    <location>
        <begin position="130"/>
        <end position="148"/>
    </location>
</feature>
<reference evidence="7 8" key="1">
    <citation type="submission" date="2016-09" db="EMBL/GenBank/DDBJ databases">
        <title>The draft genome of Dichanthelium oligosanthes: A C3 panicoid grass species.</title>
        <authorList>
            <person name="Studer A.J."/>
            <person name="Schnable J.C."/>
            <person name="Brutnell T.P."/>
        </authorList>
    </citation>
    <scope>NUCLEOTIDE SEQUENCE [LARGE SCALE GENOMIC DNA]</scope>
    <source>
        <strain evidence="8">cv. Kellogg 1175</strain>
        <tissue evidence="7">Leaf</tissue>
    </source>
</reference>
<comment type="subcellular location">
    <subcellularLocation>
        <location evidence="1">Membrane</location>
        <topology evidence="1">Multi-pass membrane protein</topology>
    </subcellularLocation>
</comment>